<dbReference type="Pfam" id="PF03382">
    <property type="entry name" value="DUF285"/>
    <property type="match status" value="1"/>
</dbReference>
<dbReference type="AlphaFoldDB" id="A0AAW5R9K4"/>
<sequence>MTSYPPNSPEPLIFSVSKDRGFGVHIRYQVGYGAYADFGDENLVNVGNDGVIDFSANVFEEDTVIKLYFYAASSDLVFVGPGIVSVIEWGTGLRSVKSIRFGTFSWGQAGGAWQPVSPLLPGGDPVNFGCPFLTSVPDHLPFNAEIEAFTAMFFGCKRLNCSLENWDITHSGEFGQMFKHCETFNGSLANWDFHTSQEPEWVSTPNFSQMFQYCYAFQQDLSNWDLKRMSEDSFNFPPNLPPSKYPQFKQS</sequence>
<evidence type="ECO:0000313" key="2">
    <source>
        <dbReference type="Proteomes" id="UP001208534"/>
    </source>
</evidence>
<proteinExistence type="predicted"/>
<dbReference type="RefSeq" id="WP_262578336.1">
    <property type="nucleotide sequence ID" value="NZ_JAHPRE010000006.1"/>
</dbReference>
<gene>
    <name evidence="1" type="ORF">KTH64_02085</name>
</gene>
<reference evidence="1" key="1">
    <citation type="submission" date="2021-06" db="EMBL/GenBank/DDBJ databases">
        <title>Propagation of a rapidly emergent carbapenem-resistant Acinetobacter baumannii lineage by various extra-hospital transmission networks.</title>
        <authorList>
            <person name="Calix J."/>
        </authorList>
    </citation>
    <scope>NUCLEOTIDE SEQUENCE</scope>
    <source>
        <strain evidence="1">WU_MDCI_Aw63</strain>
    </source>
</reference>
<organism evidence="1 2">
    <name type="scientific">Acinetobacter junii</name>
    <dbReference type="NCBI Taxonomy" id="40215"/>
    <lineage>
        <taxon>Bacteria</taxon>
        <taxon>Pseudomonadati</taxon>
        <taxon>Pseudomonadota</taxon>
        <taxon>Gammaproteobacteria</taxon>
        <taxon>Moraxellales</taxon>
        <taxon>Moraxellaceae</taxon>
        <taxon>Acinetobacter</taxon>
    </lineage>
</organism>
<dbReference type="Proteomes" id="UP001208534">
    <property type="component" value="Unassembled WGS sequence"/>
</dbReference>
<dbReference type="EMBL" id="JAHPRE010000006">
    <property type="protein sequence ID" value="MCU4395781.1"/>
    <property type="molecule type" value="Genomic_DNA"/>
</dbReference>
<protein>
    <submittedName>
        <fullName evidence="1">DUF285 domain-containing protein</fullName>
    </submittedName>
</protein>
<accession>A0AAW5R9K4</accession>
<name>A0AAW5R9K4_ACIJU</name>
<comment type="caution">
    <text evidence="1">The sequence shown here is derived from an EMBL/GenBank/DDBJ whole genome shotgun (WGS) entry which is preliminary data.</text>
</comment>
<dbReference type="InterPro" id="IPR005046">
    <property type="entry name" value="DUF285"/>
</dbReference>
<evidence type="ECO:0000313" key="1">
    <source>
        <dbReference type="EMBL" id="MCU4395781.1"/>
    </source>
</evidence>